<dbReference type="SUPFAM" id="SSF51126">
    <property type="entry name" value="Pectin lyase-like"/>
    <property type="match status" value="1"/>
</dbReference>
<comment type="pathway">
    <text evidence="2 10">Glycan metabolism; pectin degradation; 2-dehydro-3-deoxy-D-gluconate from pectin: step 1/5.</text>
</comment>
<protein>
    <recommendedName>
        <fullName evidence="3 10">Pectinesterase</fullName>
        <ecNumber evidence="3 10">3.1.1.11</ecNumber>
    </recommendedName>
</protein>
<proteinExistence type="predicted"/>
<evidence type="ECO:0000256" key="2">
    <source>
        <dbReference type="ARBA" id="ARBA00005184"/>
    </source>
</evidence>
<dbReference type="InterPro" id="IPR012334">
    <property type="entry name" value="Pectin_lyas_fold"/>
</dbReference>
<evidence type="ECO:0000256" key="5">
    <source>
        <dbReference type="ARBA" id="ARBA00022525"/>
    </source>
</evidence>
<keyword evidence="5" id="KW-0964">Secreted</keyword>
<evidence type="ECO:0000256" key="1">
    <source>
        <dbReference type="ARBA" id="ARBA00004191"/>
    </source>
</evidence>
<keyword evidence="6 10" id="KW-0378">Hydrolase</keyword>
<gene>
    <name evidence="12" type="ORF">TIFTF001_050791</name>
</gene>
<evidence type="ECO:0000256" key="4">
    <source>
        <dbReference type="ARBA" id="ARBA00022512"/>
    </source>
</evidence>
<keyword evidence="7 10" id="KW-0063">Aspartyl esterase</keyword>
<evidence type="ECO:0000259" key="11">
    <source>
        <dbReference type="Pfam" id="PF01095"/>
    </source>
</evidence>
<dbReference type="InterPro" id="IPR011050">
    <property type="entry name" value="Pectin_lyase_fold/virulence"/>
</dbReference>
<evidence type="ECO:0000256" key="10">
    <source>
        <dbReference type="RuleBase" id="RU000589"/>
    </source>
</evidence>
<dbReference type="EMBL" id="BTGU01008705">
    <property type="protein sequence ID" value="GMN32301.1"/>
    <property type="molecule type" value="Genomic_DNA"/>
</dbReference>
<dbReference type="PROSITE" id="PS00503">
    <property type="entry name" value="PECTINESTERASE_2"/>
    <property type="match status" value="1"/>
</dbReference>
<keyword evidence="13" id="KW-1185">Reference proteome</keyword>
<dbReference type="InterPro" id="IPR000070">
    <property type="entry name" value="Pectinesterase_cat"/>
</dbReference>
<evidence type="ECO:0000256" key="6">
    <source>
        <dbReference type="ARBA" id="ARBA00022801"/>
    </source>
</evidence>
<evidence type="ECO:0000256" key="9">
    <source>
        <dbReference type="PROSITE-ProRule" id="PRU10040"/>
    </source>
</evidence>
<evidence type="ECO:0000313" key="13">
    <source>
        <dbReference type="Proteomes" id="UP001187192"/>
    </source>
</evidence>
<feature type="active site" evidence="9">
    <location>
        <position position="94"/>
    </location>
</feature>
<dbReference type="GO" id="GO:0042545">
    <property type="term" value="P:cell wall modification"/>
    <property type="evidence" value="ECO:0007669"/>
    <property type="project" value="UniProtKB-UniRule"/>
</dbReference>
<dbReference type="Gene3D" id="2.160.20.10">
    <property type="entry name" value="Single-stranded right-handed beta-helix, Pectin lyase-like"/>
    <property type="match status" value="1"/>
</dbReference>
<dbReference type="GO" id="GO:0045490">
    <property type="term" value="P:pectin catabolic process"/>
    <property type="evidence" value="ECO:0007669"/>
    <property type="project" value="UniProtKB-UniRule"/>
</dbReference>
<dbReference type="Proteomes" id="UP001187192">
    <property type="component" value="Unassembled WGS sequence"/>
</dbReference>
<accession>A0AA88A0X2</accession>
<keyword evidence="4" id="KW-0134">Cell wall</keyword>
<dbReference type="PANTHER" id="PTHR31707">
    <property type="entry name" value="PECTINESTERASE"/>
    <property type="match status" value="1"/>
</dbReference>
<dbReference type="GO" id="GO:0030599">
    <property type="term" value="F:pectinesterase activity"/>
    <property type="evidence" value="ECO:0007669"/>
    <property type="project" value="UniProtKB-UniRule"/>
</dbReference>
<evidence type="ECO:0000256" key="3">
    <source>
        <dbReference type="ARBA" id="ARBA00013229"/>
    </source>
</evidence>
<dbReference type="Pfam" id="PF01095">
    <property type="entry name" value="Pectinesterase"/>
    <property type="match status" value="1"/>
</dbReference>
<sequence length="259" mass="28238">MAKSNDDDDDDDRDNKSNLSYYNIFAGAMGDGFIAKDITIVNSAGPGSQQAVALRVGSDRSVVFRCSIIGYQDTLYTLSKRQFYRESDIYGTVDFIFGNSAVVFQSCNIYPRKPPSSGLRNFITAQGRTSPDQNTGISIHNCRISAASDLAPVKSRFQTYLGRPWKQYSRTVIMESYLDDSISSSGWYPWSGGFALKTLFYAEYRNTGPGASTGGRVNWAGYHSALTAPQANSFTVAGFISGNVWLPSTGVSFDSGLIG</sequence>
<comment type="catalytic activity">
    <reaction evidence="10">
        <text>[(1-&gt;4)-alpha-D-galacturonosyl methyl ester](n) + n H2O = [(1-&gt;4)-alpha-D-galacturonosyl](n) + n methanol + n H(+)</text>
        <dbReference type="Rhea" id="RHEA:22380"/>
        <dbReference type="Rhea" id="RHEA-COMP:14570"/>
        <dbReference type="Rhea" id="RHEA-COMP:14573"/>
        <dbReference type="ChEBI" id="CHEBI:15377"/>
        <dbReference type="ChEBI" id="CHEBI:15378"/>
        <dbReference type="ChEBI" id="CHEBI:17790"/>
        <dbReference type="ChEBI" id="CHEBI:140522"/>
        <dbReference type="ChEBI" id="CHEBI:140523"/>
        <dbReference type="EC" id="3.1.1.11"/>
    </reaction>
</comment>
<dbReference type="EC" id="3.1.1.11" evidence="3 10"/>
<comment type="caution">
    <text evidence="12">The sequence shown here is derived from an EMBL/GenBank/DDBJ whole genome shotgun (WGS) entry which is preliminary data.</text>
</comment>
<dbReference type="AlphaFoldDB" id="A0AA88A0X2"/>
<comment type="subcellular location">
    <subcellularLocation>
        <location evidence="1">Secreted</location>
        <location evidence="1">Cell wall</location>
    </subcellularLocation>
</comment>
<reference evidence="12" key="1">
    <citation type="submission" date="2023-07" db="EMBL/GenBank/DDBJ databases">
        <title>draft genome sequence of fig (Ficus carica).</title>
        <authorList>
            <person name="Takahashi T."/>
            <person name="Nishimura K."/>
        </authorList>
    </citation>
    <scope>NUCLEOTIDE SEQUENCE</scope>
</reference>
<name>A0AA88A0X2_FICCA</name>
<dbReference type="FunFam" id="2.160.20.10:FF:000029">
    <property type="entry name" value="Pectinesterase 4"/>
    <property type="match status" value="1"/>
</dbReference>
<dbReference type="InterPro" id="IPR033131">
    <property type="entry name" value="Pectinesterase_Asp_AS"/>
</dbReference>
<organism evidence="12 13">
    <name type="scientific">Ficus carica</name>
    <name type="common">Common fig</name>
    <dbReference type="NCBI Taxonomy" id="3494"/>
    <lineage>
        <taxon>Eukaryota</taxon>
        <taxon>Viridiplantae</taxon>
        <taxon>Streptophyta</taxon>
        <taxon>Embryophyta</taxon>
        <taxon>Tracheophyta</taxon>
        <taxon>Spermatophyta</taxon>
        <taxon>Magnoliopsida</taxon>
        <taxon>eudicotyledons</taxon>
        <taxon>Gunneridae</taxon>
        <taxon>Pentapetalae</taxon>
        <taxon>rosids</taxon>
        <taxon>fabids</taxon>
        <taxon>Rosales</taxon>
        <taxon>Moraceae</taxon>
        <taxon>Ficeae</taxon>
        <taxon>Ficus</taxon>
    </lineage>
</organism>
<feature type="domain" description="Pectinesterase catalytic" evidence="11">
    <location>
        <begin position="26"/>
        <end position="243"/>
    </location>
</feature>
<keyword evidence="8" id="KW-0961">Cell wall biogenesis/degradation</keyword>
<evidence type="ECO:0000256" key="8">
    <source>
        <dbReference type="ARBA" id="ARBA00023316"/>
    </source>
</evidence>
<evidence type="ECO:0000256" key="7">
    <source>
        <dbReference type="ARBA" id="ARBA00023085"/>
    </source>
</evidence>
<evidence type="ECO:0000313" key="12">
    <source>
        <dbReference type="EMBL" id="GMN32301.1"/>
    </source>
</evidence>